<dbReference type="InterPro" id="IPR036465">
    <property type="entry name" value="vWFA_dom_sf"/>
</dbReference>
<dbReference type="InterPro" id="IPR002035">
    <property type="entry name" value="VWF_A"/>
</dbReference>
<dbReference type="EMBL" id="CM000621">
    <property type="protein sequence ID" value="EEC45110.1"/>
    <property type="molecule type" value="Genomic_DNA"/>
</dbReference>
<dbReference type="RefSeq" id="XP_002183410.1">
    <property type="nucleotide sequence ID" value="XM_002183374.1"/>
</dbReference>
<dbReference type="InParanoid" id="B7G841"/>
<accession>B7G841</accession>
<gene>
    <name evidence="3" type="ORF">PHATRDRAFT_48710</name>
</gene>
<dbReference type="Proteomes" id="UP000000759">
    <property type="component" value="Chromosome 19"/>
</dbReference>
<dbReference type="PaxDb" id="2850-Phatr48710"/>
<evidence type="ECO:0000313" key="4">
    <source>
        <dbReference type="Proteomes" id="UP000000759"/>
    </source>
</evidence>
<name>B7G841_PHATC</name>
<protein>
    <recommendedName>
        <fullName evidence="2">VWFA domain-containing protein</fullName>
    </recommendedName>
</protein>
<dbReference type="Gene3D" id="3.40.50.410">
    <property type="entry name" value="von Willebrand factor, type A domain"/>
    <property type="match status" value="1"/>
</dbReference>
<dbReference type="PROSITE" id="PS50234">
    <property type="entry name" value="VWFA"/>
    <property type="match status" value="1"/>
</dbReference>
<sequence length="969" mass="101477">MKVFRPATWFLYGAALVANLVSVKGQAPVDLVFIIDESGSMGDDQAQIANRANQITAALDSATAGNFRVGLVGYGASAFGGFPRKVGTLTDDASMFGAAVASLETSGGTEPGFVATELTAEDSLLYTTTSDSTKLDGSSAGTSFPGPAGFCAVLITDEPSNGDGATTLADAKTALDNASNSVFFGVVPSNQLSSTGGTYGDLAAQTGGSVVDISLFRSSDVAAEAIIADILLGCVGVISTNAGCSTNGPYQTTTPEIVLSGSPSCTDGSMPISALWSSPDSEVVFSDTTNPAMATISTAGNYSVCHTVECTDNTSPSMNVTNQCCTAVEYNPPIPICANEIIGFTLIDPDTDAEIGPLGDYDESAYPSGVNIRADYSPCSTADFIDSVRVTFDDPSVSFCELDTPYSVFRDSPEGDYRAVVIPVGVHTVSATPYLSADCSSDAGATFSQTFEVTPTPPACLNEIIGFTLIDPDTDAEIGPLGDYDESAYPSGVNIRADYSPCSTADFIDSVRVTFDDPSVSFCELDTPYSVFRDSPEGDYRAVVIPVGVHTVSATPYLSADCSSDAGATFSQTFEVTPTPPACLNEIIGFTLIDPDTDAEIGPLGDYDESAYPSGVNIRADYSPCSTADFIDSVRVTFDDPSVSFCELDTPYSVFRDSPEGDYRAVVIPVGVHTVSATPYLSADCSSDAGATFSQTFEVTPTPPACLNEIIGFTLIDPDTDAEIGPLGDYDESAYPSGVNIRADYSPCSTADFIDSVRVTFDDPSVSFCELDTPYSVFRDSPEGDYRAVVIPVGVHTVSATPYLSADCSSDAGATFSQTFEVTVIAGPCVTGFMLYDSVMDSVVADSILMGGEIMEGSVVPAGRPCKLNIEAVADGCPGFDIVSVRLQLRDATTNAGIKGRREIDAPYMLYGDKDGDIRNGSVPAGKYRIRAAAILDGESSYQDYYEIDFEFDVCAGGTRSLRGNSDAY</sequence>
<dbReference type="KEGG" id="pti:PHATRDRAFT_48710"/>
<feature type="signal peptide" evidence="1">
    <location>
        <begin position="1"/>
        <end position="25"/>
    </location>
</feature>
<evidence type="ECO:0000259" key="2">
    <source>
        <dbReference type="PROSITE" id="PS50234"/>
    </source>
</evidence>
<reference evidence="3 4" key="1">
    <citation type="journal article" date="2008" name="Nature">
        <title>The Phaeodactylum genome reveals the evolutionary history of diatom genomes.</title>
        <authorList>
            <person name="Bowler C."/>
            <person name="Allen A.E."/>
            <person name="Badger J.H."/>
            <person name="Grimwood J."/>
            <person name="Jabbari K."/>
            <person name="Kuo A."/>
            <person name="Maheswari U."/>
            <person name="Martens C."/>
            <person name="Maumus F."/>
            <person name="Otillar R.P."/>
            <person name="Rayko E."/>
            <person name="Salamov A."/>
            <person name="Vandepoele K."/>
            <person name="Beszteri B."/>
            <person name="Gruber A."/>
            <person name="Heijde M."/>
            <person name="Katinka M."/>
            <person name="Mock T."/>
            <person name="Valentin K."/>
            <person name="Verret F."/>
            <person name="Berges J.A."/>
            <person name="Brownlee C."/>
            <person name="Cadoret J.P."/>
            <person name="Chiovitti A."/>
            <person name="Choi C.J."/>
            <person name="Coesel S."/>
            <person name="De Martino A."/>
            <person name="Detter J.C."/>
            <person name="Durkin C."/>
            <person name="Falciatore A."/>
            <person name="Fournet J."/>
            <person name="Haruta M."/>
            <person name="Huysman M.J."/>
            <person name="Jenkins B.D."/>
            <person name="Jiroutova K."/>
            <person name="Jorgensen R.E."/>
            <person name="Joubert Y."/>
            <person name="Kaplan A."/>
            <person name="Kroger N."/>
            <person name="Kroth P.G."/>
            <person name="La Roche J."/>
            <person name="Lindquist E."/>
            <person name="Lommer M."/>
            <person name="Martin-Jezequel V."/>
            <person name="Lopez P.J."/>
            <person name="Lucas S."/>
            <person name="Mangogna M."/>
            <person name="McGinnis K."/>
            <person name="Medlin L.K."/>
            <person name="Montsant A."/>
            <person name="Oudot-Le Secq M.P."/>
            <person name="Napoli C."/>
            <person name="Obornik M."/>
            <person name="Parker M.S."/>
            <person name="Petit J.L."/>
            <person name="Porcel B.M."/>
            <person name="Poulsen N."/>
            <person name="Robison M."/>
            <person name="Rychlewski L."/>
            <person name="Rynearson T.A."/>
            <person name="Schmutz J."/>
            <person name="Shapiro H."/>
            <person name="Siaut M."/>
            <person name="Stanley M."/>
            <person name="Sussman M.R."/>
            <person name="Taylor A.R."/>
            <person name="Vardi A."/>
            <person name="von Dassow P."/>
            <person name="Vyverman W."/>
            <person name="Willis A."/>
            <person name="Wyrwicz L.S."/>
            <person name="Rokhsar D.S."/>
            <person name="Weissenbach J."/>
            <person name="Armbrust E.V."/>
            <person name="Green B.R."/>
            <person name="Van de Peer Y."/>
            <person name="Grigoriev I.V."/>
        </authorList>
    </citation>
    <scope>NUCLEOTIDE SEQUENCE [LARGE SCALE GENOMIC DNA]</scope>
    <source>
        <strain evidence="3 4">CCAP 1055/1</strain>
    </source>
</reference>
<proteinExistence type="predicted"/>
<dbReference type="SUPFAM" id="SSF53300">
    <property type="entry name" value="vWA-like"/>
    <property type="match status" value="1"/>
</dbReference>
<dbReference type="HOGENOM" id="CLU_306003_0_0_1"/>
<reference evidence="4" key="2">
    <citation type="submission" date="2008-08" db="EMBL/GenBank/DDBJ databases">
        <authorList>
            <consortium name="Diatom Consortium"/>
            <person name="Grigoriev I."/>
            <person name="Grimwood J."/>
            <person name="Kuo A."/>
            <person name="Otillar R.P."/>
            <person name="Salamov A."/>
            <person name="Detter J.C."/>
            <person name="Lindquist E."/>
            <person name="Shapiro H."/>
            <person name="Lucas S."/>
            <person name="Glavina del Rio T."/>
            <person name="Pitluck S."/>
            <person name="Rokhsar D."/>
            <person name="Bowler C."/>
        </authorList>
    </citation>
    <scope>GENOME REANNOTATION</scope>
    <source>
        <strain evidence="4">CCAP 1055/1</strain>
    </source>
</reference>
<feature type="chain" id="PRO_5002855927" description="VWFA domain-containing protein" evidence="1">
    <location>
        <begin position="26"/>
        <end position="969"/>
    </location>
</feature>
<keyword evidence="1" id="KW-0732">Signal</keyword>
<dbReference type="AlphaFoldDB" id="B7G841"/>
<organism evidence="3 4">
    <name type="scientific">Phaeodactylum tricornutum (strain CCAP 1055/1)</name>
    <dbReference type="NCBI Taxonomy" id="556484"/>
    <lineage>
        <taxon>Eukaryota</taxon>
        <taxon>Sar</taxon>
        <taxon>Stramenopiles</taxon>
        <taxon>Ochrophyta</taxon>
        <taxon>Bacillariophyta</taxon>
        <taxon>Bacillariophyceae</taxon>
        <taxon>Bacillariophycidae</taxon>
        <taxon>Naviculales</taxon>
        <taxon>Phaeodactylaceae</taxon>
        <taxon>Phaeodactylum</taxon>
    </lineage>
</organism>
<evidence type="ECO:0000256" key="1">
    <source>
        <dbReference type="SAM" id="SignalP"/>
    </source>
</evidence>
<dbReference type="GeneID" id="7194987"/>
<feature type="domain" description="VWFA" evidence="2">
    <location>
        <begin position="30"/>
        <end position="235"/>
    </location>
</feature>
<evidence type="ECO:0000313" key="3">
    <source>
        <dbReference type="EMBL" id="EEC45110.1"/>
    </source>
</evidence>
<keyword evidence="4" id="KW-1185">Reference proteome</keyword>